<sequence>MQSGFELTKVFITVMTYPSPSKKYQETVCIAGIIEGGKWVRLYPVDYRYLPQDKKFRKWQWIKVAI</sequence>
<feature type="non-terminal residue" evidence="1">
    <location>
        <position position="66"/>
    </location>
</feature>
<protein>
    <submittedName>
        <fullName evidence="1">Uncharacterized protein</fullName>
    </submittedName>
</protein>
<comment type="caution">
    <text evidence="1">The sequence shown here is derived from an EMBL/GenBank/DDBJ whole genome shotgun (WGS) entry which is preliminary data.</text>
</comment>
<gene>
    <name evidence="1" type="ORF">LCGC14_2392050</name>
</gene>
<dbReference type="EMBL" id="LAZR01035719">
    <property type="protein sequence ID" value="KKL26760.1"/>
    <property type="molecule type" value="Genomic_DNA"/>
</dbReference>
<reference evidence="1" key="1">
    <citation type="journal article" date="2015" name="Nature">
        <title>Complex archaea that bridge the gap between prokaryotes and eukaryotes.</title>
        <authorList>
            <person name="Spang A."/>
            <person name="Saw J.H."/>
            <person name="Jorgensen S.L."/>
            <person name="Zaremba-Niedzwiedzka K."/>
            <person name="Martijn J."/>
            <person name="Lind A.E."/>
            <person name="van Eijk R."/>
            <person name="Schleper C."/>
            <person name="Guy L."/>
            <person name="Ettema T.J."/>
        </authorList>
    </citation>
    <scope>NUCLEOTIDE SEQUENCE</scope>
</reference>
<evidence type="ECO:0000313" key="1">
    <source>
        <dbReference type="EMBL" id="KKL26760.1"/>
    </source>
</evidence>
<organism evidence="1">
    <name type="scientific">marine sediment metagenome</name>
    <dbReference type="NCBI Taxonomy" id="412755"/>
    <lineage>
        <taxon>unclassified sequences</taxon>
        <taxon>metagenomes</taxon>
        <taxon>ecological metagenomes</taxon>
    </lineage>
</organism>
<proteinExistence type="predicted"/>
<name>A0A0F9BXX6_9ZZZZ</name>
<accession>A0A0F9BXX6</accession>
<dbReference type="AlphaFoldDB" id="A0A0F9BXX6"/>